<evidence type="ECO:0000313" key="2">
    <source>
        <dbReference type="Proteomes" id="UP000613177"/>
    </source>
</evidence>
<dbReference type="Proteomes" id="UP000613177">
    <property type="component" value="Unassembled WGS sequence"/>
</dbReference>
<dbReference type="EMBL" id="JAEPRE010000096">
    <property type="protein sequence ID" value="KAG2232889.1"/>
    <property type="molecule type" value="Genomic_DNA"/>
</dbReference>
<comment type="caution">
    <text evidence="1">The sequence shown here is derived from an EMBL/GenBank/DDBJ whole genome shotgun (WGS) entry which is preliminary data.</text>
</comment>
<dbReference type="AlphaFoldDB" id="A0A8H7SLR8"/>
<reference evidence="1" key="1">
    <citation type="submission" date="2021-01" db="EMBL/GenBank/DDBJ databases">
        <title>Metabolic potential, ecology and presence of endohyphal bacteria is reflected in genomic diversity of Mucoromycotina.</title>
        <authorList>
            <person name="Muszewska A."/>
            <person name="Okrasinska A."/>
            <person name="Steczkiewicz K."/>
            <person name="Drgas O."/>
            <person name="Orlowska M."/>
            <person name="Perlinska-Lenart U."/>
            <person name="Aleksandrzak-Piekarczyk T."/>
            <person name="Szatraj K."/>
            <person name="Zielenkiewicz U."/>
            <person name="Pilsyk S."/>
            <person name="Malc E."/>
            <person name="Mieczkowski P."/>
            <person name="Kruszewska J.S."/>
            <person name="Biernat P."/>
            <person name="Pawlowska J."/>
        </authorList>
    </citation>
    <scope>NUCLEOTIDE SEQUENCE</scope>
    <source>
        <strain evidence="1">WA0000018081</strain>
    </source>
</reference>
<organism evidence="1 2">
    <name type="scientific">Thamnidium elegans</name>
    <dbReference type="NCBI Taxonomy" id="101142"/>
    <lineage>
        <taxon>Eukaryota</taxon>
        <taxon>Fungi</taxon>
        <taxon>Fungi incertae sedis</taxon>
        <taxon>Mucoromycota</taxon>
        <taxon>Mucoromycotina</taxon>
        <taxon>Mucoromycetes</taxon>
        <taxon>Mucorales</taxon>
        <taxon>Mucorineae</taxon>
        <taxon>Mucoraceae</taxon>
        <taxon>Thamnidium</taxon>
    </lineage>
</organism>
<accession>A0A8H7SLR8</accession>
<gene>
    <name evidence="1" type="ORF">INT48_004902</name>
</gene>
<name>A0A8H7SLR8_9FUNG</name>
<sequence length="118" mass="13373">MHDNNIPRRVMANGELTKPFYPPFMNMSPAASPRNPGTLLQALHGGIPPIIPQQQPLGMPLMPQQVMGLMRPEVARRFSGRPILSKPEFIQQLLNMIQCDPTFFDVLYETYQNQMGHS</sequence>
<protein>
    <submittedName>
        <fullName evidence="1">Uncharacterized protein</fullName>
    </submittedName>
</protein>
<keyword evidence="2" id="KW-1185">Reference proteome</keyword>
<proteinExistence type="predicted"/>
<evidence type="ECO:0000313" key="1">
    <source>
        <dbReference type="EMBL" id="KAG2232889.1"/>
    </source>
</evidence>